<protein>
    <submittedName>
        <fullName evidence="1">Uncharacterized protein</fullName>
    </submittedName>
</protein>
<dbReference type="KEGG" id="dmm:dnm_078150"/>
<reference evidence="1" key="1">
    <citation type="journal article" date="2021" name="Microb. Physiol.">
        <title>Proteogenomic Insights into the Physiology of Marine, Sulfate-Reducing, Filamentous Desulfonema limicola and Desulfonema magnum.</title>
        <authorList>
            <person name="Schnaars V."/>
            <person name="Wohlbrand L."/>
            <person name="Scheve S."/>
            <person name="Hinrichs C."/>
            <person name="Reinhardt R."/>
            <person name="Rabus R."/>
        </authorList>
    </citation>
    <scope>NUCLEOTIDE SEQUENCE</scope>
    <source>
        <strain evidence="1">4be13</strain>
    </source>
</reference>
<dbReference type="AlphaFoldDB" id="A0A975BU14"/>
<evidence type="ECO:0000313" key="2">
    <source>
        <dbReference type="Proteomes" id="UP000663722"/>
    </source>
</evidence>
<keyword evidence="2" id="KW-1185">Reference proteome</keyword>
<dbReference type="Proteomes" id="UP000663722">
    <property type="component" value="Chromosome"/>
</dbReference>
<organism evidence="1 2">
    <name type="scientific">Desulfonema magnum</name>
    <dbReference type="NCBI Taxonomy" id="45655"/>
    <lineage>
        <taxon>Bacteria</taxon>
        <taxon>Pseudomonadati</taxon>
        <taxon>Thermodesulfobacteriota</taxon>
        <taxon>Desulfobacteria</taxon>
        <taxon>Desulfobacterales</taxon>
        <taxon>Desulfococcaceae</taxon>
        <taxon>Desulfonema</taxon>
    </lineage>
</organism>
<proteinExistence type="predicted"/>
<gene>
    <name evidence="1" type="ORF">dnm_078150</name>
</gene>
<name>A0A975BU14_9BACT</name>
<evidence type="ECO:0000313" key="1">
    <source>
        <dbReference type="EMBL" id="QTA91741.1"/>
    </source>
</evidence>
<sequence>MAEKPGFFSRTEDSPPPEKAGFLPICIRLRLQPTVFINSDFAGRGLQPRPEYFPTPENKRFGRGCKPRPAVLAWCIWGFSPVRRVCPATARKLFDLLNVIRLFFFSLISFPHFAWECSPDASRPEGIPRQITGTRKKSAETRKAVRSLVNYLIKLRNSFTFANSSFGRINIVFATYPGRR</sequence>
<dbReference type="EMBL" id="CP061800">
    <property type="protein sequence ID" value="QTA91741.1"/>
    <property type="molecule type" value="Genomic_DNA"/>
</dbReference>
<accession>A0A975BU14</accession>